<dbReference type="GO" id="GO:0004674">
    <property type="term" value="F:protein serine/threonine kinase activity"/>
    <property type="evidence" value="ECO:0007669"/>
    <property type="project" value="UniProtKB-KW"/>
</dbReference>
<dbReference type="SUPFAM" id="SSF56112">
    <property type="entry name" value="Protein kinase-like (PK-like)"/>
    <property type="match status" value="1"/>
</dbReference>
<keyword evidence="6 7" id="KW-0067">ATP-binding</keyword>
<evidence type="ECO:0000256" key="2">
    <source>
        <dbReference type="ARBA" id="ARBA00022527"/>
    </source>
</evidence>
<keyword evidence="2 10" id="KW-0723">Serine/threonine-protein kinase</keyword>
<dbReference type="Gene3D" id="3.40.1000.70">
    <property type="entry name" value="PknH-like extracellular domain"/>
    <property type="match status" value="1"/>
</dbReference>
<evidence type="ECO:0000313" key="10">
    <source>
        <dbReference type="EMBL" id="SEC81433.1"/>
    </source>
</evidence>
<dbReference type="InterPro" id="IPR011009">
    <property type="entry name" value="Kinase-like_dom_sf"/>
</dbReference>
<evidence type="ECO:0000256" key="7">
    <source>
        <dbReference type="PROSITE-ProRule" id="PRU10141"/>
    </source>
</evidence>
<evidence type="ECO:0000256" key="6">
    <source>
        <dbReference type="ARBA" id="ARBA00022840"/>
    </source>
</evidence>
<dbReference type="AlphaFoldDB" id="A0A1H4VKE3"/>
<dbReference type="Pfam" id="PF00069">
    <property type="entry name" value="Pkinase"/>
    <property type="match status" value="1"/>
</dbReference>
<keyword evidence="4 7" id="KW-0547">Nucleotide-binding</keyword>
<protein>
    <recommendedName>
        <fullName evidence="1">non-specific serine/threonine protein kinase</fullName>
        <ecNumber evidence="1">2.7.11.1</ecNumber>
    </recommendedName>
</protein>
<dbReference type="PROSITE" id="PS00107">
    <property type="entry name" value="PROTEIN_KINASE_ATP"/>
    <property type="match status" value="1"/>
</dbReference>
<evidence type="ECO:0000259" key="9">
    <source>
        <dbReference type="PROSITE" id="PS50011"/>
    </source>
</evidence>
<keyword evidence="8" id="KW-1133">Transmembrane helix</keyword>
<dbReference type="EMBL" id="FNSA01000003">
    <property type="protein sequence ID" value="SEC81433.1"/>
    <property type="molecule type" value="Genomic_DNA"/>
</dbReference>
<organism evidence="10 11">
    <name type="scientific">Tsukamurella tyrosinosolvens</name>
    <dbReference type="NCBI Taxonomy" id="57704"/>
    <lineage>
        <taxon>Bacteria</taxon>
        <taxon>Bacillati</taxon>
        <taxon>Actinomycetota</taxon>
        <taxon>Actinomycetes</taxon>
        <taxon>Mycobacteriales</taxon>
        <taxon>Tsukamurellaceae</taxon>
        <taxon>Tsukamurella</taxon>
    </lineage>
</organism>
<evidence type="ECO:0000256" key="1">
    <source>
        <dbReference type="ARBA" id="ARBA00012513"/>
    </source>
</evidence>
<name>A0A1H4VKE3_TSUTY</name>
<dbReference type="PROSITE" id="PS00108">
    <property type="entry name" value="PROTEIN_KINASE_ST"/>
    <property type="match status" value="1"/>
</dbReference>
<dbReference type="InterPro" id="IPR038232">
    <property type="entry name" value="PknH-like_Extracell_sf"/>
</dbReference>
<keyword evidence="3" id="KW-0808">Transferase</keyword>
<gene>
    <name evidence="10" type="ORF">SAMN04489793_3256</name>
</gene>
<dbReference type="SMART" id="SM00220">
    <property type="entry name" value="S_TKc"/>
    <property type="match status" value="1"/>
</dbReference>
<proteinExistence type="predicted"/>
<dbReference type="CDD" id="cd14014">
    <property type="entry name" value="STKc_PknB_like"/>
    <property type="match status" value="1"/>
</dbReference>
<dbReference type="InterPro" id="IPR000719">
    <property type="entry name" value="Prot_kinase_dom"/>
</dbReference>
<keyword evidence="8" id="KW-0472">Membrane</keyword>
<dbReference type="InterPro" id="IPR017441">
    <property type="entry name" value="Protein_kinase_ATP_BS"/>
</dbReference>
<dbReference type="Proteomes" id="UP000182241">
    <property type="component" value="Unassembled WGS sequence"/>
</dbReference>
<evidence type="ECO:0000313" key="11">
    <source>
        <dbReference type="Proteomes" id="UP000182241"/>
    </source>
</evidence>
<dbReference type="GO" id="GO:0005524">
    <property type="term" value="F:ATP binding"/>
    <property type="evidence" value="ECO:0007669"/>
    <property type="project" value="UniProtKB-UniRule"/>
</dbReference>
<accession>A0A1H4VKE3</accession>
<dbReference type="PANTHER" id="PTHR43289">
    <property type="entry name" value="MITOGEN-ACTIVATED PROTEIN KINASE KINASE KINASE 20-RELATED"/>
    <property type="match status" value="1"/>
</dbReference>
<keyword evidence="5 10" id="KW-0418">Kinase</keyword>
<dbReference type="EC" id="2.7.11.1" evidence="1"/>
<feature type="transmembrane region" description="Helical" evidence="8">
    <location>
        <begin position="320"/>
        <end position="342"/>
    </location>
</feature>
<dbReference type="PROSITE" id="PS50011">
    <property type="entry name" value="PROTEIN_KINASE_DOM"/>
    <property type="match status" value="1"/>
</dbReference>
<dbReference type="OrthoDB" id="5622056at2"/>
<dbReference type="InterPro" id="IPR008271">
    <property type="entry name" value="Ser/Thr_kinase_AS"/>
</dbReference>
<evidence type="ECO:0000256" key="8">
    <source>
        <dbReference type="SAM" id="Phobius"/>
    </source>
</evidence>
<dbReference type="RefSeq" id="WP_068742757.1">
    <property type="nucleotide sequence ID" value="NZ_FNSA01000003.1"/>
</dbReference>
<feature type="domain" description="Protein kinase" evidence="9">
    <location>
        <begin position="15"/>
        <end position="298"/>
    </location>
</feature>
<dbReference type="Gene3D" id="3.30.200.20">
    <property type="entry name" value="Phosphorylase Kinase, domain 1"/>
    <property type="match status" value="1"/>
</dbReference>
<evidence type="ECO:0000256" key="3">
    <source>
        <dbReference type="ARBA" id="ARBA00022679"/>
    </source>
</evidence>
<reference evidence="11" key="1">
    <citation type="submission" date="2016-10" db="EMBL/GenBank/DDBJ databases">
        <authorList>
            <person name="Varghese N."/>
            <person name="Submissions S."/>
        </authorList>
    </citation>
    <scope>NUCLEOTIDE SEQUENCE [LARGE SCALE GENOMIC DNA]</scope>
    <source>
        <strain evidence="11">DSM 44234</strain>
    </source>
</reference>
<feature type="binding site" evidence="7">
    <location>
        <position position="46"/>
    </location>
    <ligand>
        <name>ATP</name>
        <dbReference type="ChEBI" id="CHEBI:30616"/>
    </ligand>
</feature>
<dbReference type="Gene3D" id="1.10.510.10">
    <property type="entry name" value="Transferase(Phosphotransferase) domain 1"/>
    <property type="match status" value="1"/>
</dbReference>
<dbReference type="PANTHER" id="PTHR43289:SF6">
    <property type="entry name" value="SERINE_THREONINE-PROTEIN KINASE NEKL-3"/>
    <property type="match status" value="1"/>
</dbReference>
<keyword evidence="11" id="KW-1185">Reference proteome</keyword>
<evidence type="ECO:0000256" key="5">
    <source>
        <dbReference type="ARBA" id="ARBA00022777"/>
    </source>
</evidence>
<keyword evidence="8" id="KW-0812">Transmembrane</keyword>
<sequence>MTAGADEAPPQLAGYQITRLIGVGGMGRVYLATRTTATMSGQRAIKIMTPAAPDGAARFRREVSILAGLDHPNIVRLFDSDQTPDGRLWMALEYVAGPDAASVLAQHGPVALPHAIDIVSDVAAALDYAYAHASIVHRDVKPANILIAPPAAGSRPQAKLADFGIAKLQQNSTSITQTGTALGTVAFMAPETLEGFDTGPLADVYSLGCTAYALLTGSAPFVEKTQTATITAHLTRRPDTITSRNSALPAGLDAVFAKVLAKAPNDRFSSAGAFASALRAAAAGQFDAPTAIAPHHFAAPTHAAEVSTTPAAAGPRRSRALAIGAGVVTAVLAATAGGAYLINRGQAPASALAAEDLMPSKEEIGKAFGGTPTGTTTAVAGTVATPTKGITPAQCAWFTNGRIPIAAGATDASHSQYLLEDAGAARMSQVHVVIARYPGALPTTTPPERGACESFTVAADAPGMNTTIGVGTARVDETVKGAVRTMIVSVPAPGGGLAPVTTVRALGTRGSTMVLVTTDRPTSQAAAASMAAEVLDRASS</sequence>
<evidence type="ECO:0000256" key="4">
    <source>
        <dbReference type="ARBA" id="ARBA00022741"/>
    </source>
</evidence>
<dbReference type="STRING" id="57704.SAMN04489793_3256"/>